<dbReference type="OrthoDB" id="10447672at2759"/>
<reference evidence="2" key="1">
    <citation type="submission" date="2021-05" db="EMBL/GenBank/DDBJ databases">
        <title>The genome of the haptophyte Pavlova lutheri (Diacronema luteri, Pavlovales) - a model for lipid biosynthesis in eukaryotic algae.</title>
        <authorList>
            <person name="Hulatt C.J."/>
            <person name="Posewitz M.C."/>
        </authorList>
    </citation>
    <scope>NUCLEOTIDE SEQUENCE</scope>
    <source>
        <strain evidence="2">NIVA-4/92</strain>
    </source>
</reference>
<feature type="signal peptide" evidence="1">
    <location>
        <begin position="1"/>
        <end position="27"/>
    </location>
</feature>
<name>A0A8J5XPM7_DIALT</name>
<feature type="chain" id="PRO_5035229574" evidence="1">
    <location>
        <begin position="28"/>
        <end position="385"/>
    </location>
</feature>
<evidence type="ECO:0000256" key="1">
    <source>
        <dbReference type="SAM" id="SignalP"/>
    </source>
</evidence>
<protein>
    <submittedName>
        <fullName evidence="2">Uncharacterized protein</fullName>
    </submittedName>
</protein>
<organism evidence="2 3">
    <name type="scientific">Diacronema lutheri</name>
    <name type="common">Unicellular marine alga</name>
    <name type="synonym">Monochrysis lutheri</name>
    <dbReference type="NCBI Taxonomy" id="2081491"/>
    <lineage>
        <taxon>Eukaryota</taxon>
        <taxon>Haptista</taxon>
        <taxon>Haptophyta</taxon>
        <taxon>Pavlovophyceae</taxon>
        <taxon>Pavlovales</taxon>
        <taxon>Pavlovaceae</taxon>
        <taxon>Diacronema</taxon>
    </lineage>
</organism>
<sequence length="385" mass="43936">MAVGRLEWRWTLALLCCGAATCGVGEGDERLTRPARLRPPGLSAWPRANQSAPCVARAAQQRLAPRAFELPSRASLPSAGALERLPLARLLRAEKVANYTIAFASYAAGEPYLTTQQRHVQTARAVAGVDITFAWSKEQLMRTEWGQRVLRKFYRTFTKHARWVWKPYVIWHALSQLRDGDFVVYLDASRFFRKGFEHSVIPLANFLYANRRGAIDRSRLSLGMVPGIRLKERNRSHWFWPFKCQLCELLARMGLCRAPDDDACCTSYWSAPHVQASFSVWQRNPITMRFVETWLSNCEDMEVLRRSKQGDQCVSTLISIAYSRALGLKVPWIQIPGIQNGNRLKDPGLLFGRFERGELPPFLRDSDPYPECADGTADEYFMCNR</sequence>
<keyword evidence="3" id="KW-1185">Reference proteome</keyword>
<accession>A0A8J5XPM7</accession>
<gene>
    <name evidence="2" type="ORF">KFE25_005487</name>
</gene>
<evidence type="ECO:0000313" key="2">
    <source>
        <dbReference type="EMBL" id="KAG8465917.1"/>
    </source>
</evidence>
<dbReference type="AlphaFoldDB" id="A0A8J5XPM7"/>
<proteinExistence type="predicted"/>
<dbReference type="EMBL" id="JAGTXO010000009">
    <property type="protein sequence ID" value="KAG8465917.1"/>
    <property type="molecule type" value="Genomic_DNA"/>
</dbReference>
<comment type="caution">
    <text evidence="2">The sequence shown here is derived from an EMBL/GenBank/DDBJ whole genome shotgun (WGS) entry which is preliminary data.</text>
</comment>
<evidence type="ECO:0000313" key="3">
    <source>
        <dbReference type="Proteomes" id="UP000751190"/>
    </source>
</evidence>
<keyword evidence="1" id="KW-0732">Signal</keyword>
<dbReference type="Proteomes" id="UP000751190">
    <property type="component" value="Unassembled WGS sequence"/>
</dbReference>